<dbReference type="Proteomes" id="UP001239445">
    <property type="component" value="Unassembled WGS sequence"/>
</dbReference>
<sequence>MTIQEQLPNPDILGDEFRHVQLQETIQDVTSVSPSLPPDAPRIQPKVLGSNDTFRYQPLNPETPCFRLLRLLAGAVDEIACEIFQATLHTQALEAVPYEALSYTWGSPDRVLGITVNGKRMLIPPSLYTALNYLRLPDRDRVIWVDAICIDQDNMNERGHQVQHMGNIYTHAERVIVWLGAPTNEANLLMDCLADLEEEDARRPSAESKWKLRYLRMSELLNSFLSKSDTPHKLRDHLRDGLESLLERSWFRRVWILQEVANARAALVCCGTRAILARTMAIAPRLLHITPNFHCQAVLDIMPGPSRMNSWWWKRRELSVLLDRFSESEASDPRDKIYALLGLSSDVKNSSGAYVITPDYHKTVAEVVADVIRFLFNFDPPGGTDAMSHLTSAKVQVTTVPGLISGLRDGSITGAIFQAIAPTCGSKEAMLLLRRGPVRITEGIIRAVALNKMEGNVLLELLLRPPLARGGELTAERARAGFNRNFDDRFLSAQDEANPISSRVARGLFNWFVSGSRDAAGLMSACLIEGDRIAILHLLRLKIDVNLVDSSGMAPLNYAVSCQDKIRAKIVESMEKAVSLGLGLIKSVRGMSHAEKSAFLAVSARKVHLDVVRWLLEHGGAPNEPFFWNAFETALKNGNDDLALMLLENSVDGDPRVDLRQKELLIDLAFPRPSHQPCVPLVKLMLERWTIKSERRSLALDKAVRQGSTELVKVFLATRRKTTSPTEEEMEQQQSAAEETTSPLIIATKRRHYAAVKFLLAASDVNVETQGETWTPLSLAAYTGHEDVAHLLLDSGADMEASGRNGLKPLNAAACKGHTAMVKLLLDRGAHPDQTDTLLGRTPLSFACEHGFDEIVEILLSLPVVNPNSRDSFHRTPLMYAASGGRKNKAILKMLLLAREETEPDAKDFYGSTPLSIAVRKGCTQAVQTLLATGRVDCDAKDKFGRSPLSWVRLLSLPVLERIIRAYAEKMGVTLDEEGDAILARKGSAATGAITAGAAGWCDVFSTG</sequence>
<protein>
    <recommendedName>
        <fullName evidence="2">Heterokaryon incompatibility domain-containing protein</fullName>
    </recommendedName>
</protein>
<feature type="repeat" description="ANK" evidence="1">
    <location>
        <begin position="910"/>
        <end position="934"/>
    </location>
</feature>
<dbReference type="PANTHER" id="PTHR24148:SF78">
    <property type="entry name" value="HETEROKARYON INCOMPATIBILITY DOMAIN-CONTAINING PROTEIN"/>
    <property type="match status" value="1"/>
</dbReference>
<dbReference type="Pfam" id="PF12796">
    <property type="entry name" value="Ank_2"/>
    <property type="match status" value="2"/>
</dbReference>
<dbReference type="EMBL" id="MU839843">
    <property type="protein sequence ID" value="KAK1751192.1"/>
    <property type="molecule type" value="Genomic_DNA"/>
</dbReference>
<dbReference type="InterPro" id="IPR002110">
    <property type="entry name" value="Ankyrin_rpt"/>
</dbReference>
<dbReference type="InterPro" id="IPR036770">
    <property type="entry name" value="Ankyrin_rpt-contain_sf"/>
</dbReference>
<dbReference type="Pfam" id="PF06985">
    <property type="entry name" value="HET"/>
    <property type="match status" value="1"/>
</dbReference>
<name>A0AAJ0B6P7_9PEZI</name>
<evidence type="ECO:0000313" key="4">
    <source>
        <dbReference type="Proteomes" id="UP001239445"/>
    </source>
</evidence>
<accession>A0AAJ0B6P7</accession>
<comment type="caution">
    <text evidence="3">The sequence shown here is derived from an EMBL/GenBank/DDBJ whole genome shotgun (WGS) entry which is preliminary data.</text>
</comment>
<evidence type="ECO:0000256" key="1">
    <source>
        <dbReference type="PROSITE-ProRule" id="PRU00023"/>
    </source>
</evidence>
<feature type="repeat" description="ANK" evidence="1">
    <location>
        <begin position="805"/>
        <end position="837"/>
    </location>
</feature>
<dbReference type="PANTHER" id="PTHR24148">
    <property type="entry name" value="ANKYRIN REPEAT DOMAIN-CONTAINING PROTEIN 39 HOMOLOG-RELATED"/>
    <property type="match status" value="1"/>
</dbReference>
<keyword evidence="4" id="KW-1185">Reference proteome</keyword>
<dbReference type="InterPro" id="IPR052895">
    <property type="entry name" value="HetReg/Transcr_Mod"/>
</dbReference>
<organism evidence="3 4">
    <name type="scientific">Echria macrotheca</name>
    <dbReference type="NCBI Taxonomy" id="438768"/>
    <lineage>
        <taxon>Eukaryota</taxon>
        <taxon>Fungi</taxon>
        <taxon>Dikarya</taxon>
        <taxon>Ascomycota</taxon>
        <taxon>Pezizomycotina</taxon>
        <taxon>Sordariomycetes</taxon>
        <taxon>Sordariomycetidae</taxon>
        <taxon>Sordariales</taxon>
        <taxon>Schizotheciaceae</taxon>
        <taxon>Echria</taxon>
    </lineage>
</organism>
<evidence type="ECO:0000313" key="3">
    <source>
        <dbReference type="EMBL" id="KAK1751192.1"/>
    </source>
</evidence>
<feature type="repeat" description="ANK" evidence="1">
    <location>
        <begin position="772"/>
        <end position="804"/>
    </location>
</feature>
<gene>
    <name evidence="3" type="ORF">QBC47DRAFT_417605</name>
</gene>
<keyword evidence="1" id="KW-0040">ANK repeat</keyword>
<reference evidence="3" key="1">
    <citation type="submission" date="2023-06" db="EMBL/GenBank/DDBJ databases">
        <title>Genome-scale phylogeny and comparative genomics of the fungal order Sordariales.</title>
        <authorList>
            <consortium name="Lawrence Berkeley National Laboratory"/>
            <person name="Hensen N."/>
            <person name="Bonometti L."/>
            <person name="Westerberg I."/>
            <person name="Brannstrom I.O."/>
            <person name="Guillou S."/>
            <person name="Cros-Aarteil S."/>
            <person name="Calhoun S."/>
            <person name="Haridas S."/>
            <person name="Kuo A."/>
            <person name="Mondo S."/>
            <person name="Pangilinan J."/>
            <person name="Riley R."/>
            <person name="Labutti K."/>
            <person name="Andreopoulos B."/>
            <person name="Lipzen A."/>
            <person name="Chen C."/>
            <person name="Yanf M."/>
            <person name="Daum C."/>
            <person name="Ng V."/>
            <person name="Clum A."/>
            <person name="Steindorff A."/>
            <person name="Ohm R."/>
            <person name="Martin F."/>
            <person name="Silar P."/>
            <person name="Natvig D."/>
            <person name="Lalanne C."/>
            <person name="Gautier V."/>
            <person name="Ament-Velasquez S.L."/>
            <person name="Kruys A."/>
            <person name="Hutchinson M.I."/>
            <person name="Powell A.J."/>
            <person name="Barry K."/>
            <person name="Miller A.N."/>
            <person name="Grigoriev I.V."/>
            <person name="Debuchy R."/>
            <person name="Gladieux P."/>
            <person name="Thoren M.H."/>
            <person name="Johannesson H."/>
        </authorList>
    </citation>
    <scope>NUCLEOTIDE SEQUENCE</scope>
    <source>
        <strain evidence="3">PSN4</strain>
    </source>
</reference>
<dbReference type="SUPFAM" id="SSF48403">
    <property type="entry name" value="Ankyrin repeat"/>
    <property type="match status" value="2"/>
</dbReference>
<dbReference type="AlphaFoldDB" id="A0AAJ0B6P7"/>
<evidence type="ECO:0000259" key="2">
    <source>
        <dbReference type="Pfam" id="PF06985"/>
    </source>
</evidence>
<feature type="domain" description="Heterokaryon incompatibility" evidence="2">
    <location>
        <begin position="98"/>
        <end position="259"/>
    </location>
</feature>
<dbReference type="PROSITE" id="PS50088">
    <property type="entry name" value="ANK_REPEAT"/>
    <property type="match status" value="3"/>
</dbReference>
<dbReference type="InterPro" id="IPR010730">
    <property type="entry name" value="HET"/>
</dbReference>
<proteinExistence type="predicted"/>
<dbReference type="Gene3D" id="1.25.40.20">
    <property type="entry name" value="Ankyrin repeat-containing domain"/>
    <property type="match status" value="2"/>
</dbReference>
<dbReference type="SMART" id="SM00248">
    <property type="entry name" value="ANK"/>
    <property type="match status" value="9"/>
</dbReference>
<dbReference type="PROSITE" id="PS50297">
    <property type="entry name" value="ANK_REP_REGION"/>
    <property type="match status" value="3"/>
</dbReference>